<feature type="compositionally biased region" description="Polar residues" evidence="8">
    <location>
        <begin position="491"/>
        <end position="500"/>
    </location>
</feature>
<comment type="subunit">
    <text evidence="7">Interacts with G-actin; ADP-actin form.</text>
</comment>
<dbReference type="STRING" id="879819.A0A0J1B2A9"/>
<dbReference type="SUPFAM" id="SSF55753">
    <property type="entry name" value="Actin depolymerizing proteins"/>
    <property type="match status" value="2"/>
</dbReference>
<keyword evidence="11" id="KW-1185">Reference proteome</keyword>
<dbReference type="RefSeq" id="XP_018278240.1">
    <property type="nucleotide sequence ID" value="XM_018423411.1"/>
</dbReference>
<dbReference type="OrthoDB" id="10006997at2759"/>
<dbReference type="EMBL" id="KQ087213">
    <property type="protein sequence ID" value="KLT41749.1"/>
    <property type="molecule type" value="Genomic_DNA"/>
</dbReference>
<dbReference type="Pfam" id="PF00241">
    <property type="entry name" value="Cofilin_ADF"/>
    <property type="match status" value="2"/>
</dbReference>
<evidence type="ECO:0000313" key="10">
    <source>
        <dbReference type="EMBL" id="KLT41749.1"/>
    </source>
</evidence>
<feature type="compositionally biased region" description="Basic and acidic residues" evidence="8">
    <location>
        <begin position="291"/>
        <end position="326"/>
    </location>
</feature>
<dbReference type="Gene3D" id="3.40.20.10">
    <property type="entry name" value="Severin"/>
    <property type="match status" value="2"/>
</dbReference>
<keyword evidence="3" id="KW-0963">Cytoplasm</keyword>
<name>A0A0J1B2A9_9TREE</name>
<evidence type="ECO:0000256" key="6">
    <source>
        <dbReference type="ARBA" id="ARBA00023212"/>
    </source>
</evidence>
<gene>
    <name evidence="10" type="ORF">CC85DRAFT_286152</name>
</gene>
<keyword evidence="5" id="KW-0009">Actin-binding</keyword>
<feature type="compositionally biased region" description="Pro residues" evidence="8">
    <location>
        <begin position="256"/>
        <end position="271"/>
    </location>
</feature>
<dbReference type="PANTHER" id="PTHR13759:SF1">
    <property type="entry name" value="TWINFILIN"/>
    <property type="match status" value="1"/>
</dbReference>
<evidence type="ECO:0000256" key="4">
    <source>
        <dbReference type="ARBA" id="ARBA00022737"/>
    </source>
</evidence>
<evidence type="ECO:0000259" key="9">
    <source>
        <dbReference type="PROSITE" id="PS51263"/>
    </source>
</evidence>
<dbReference type="PROSITE" id="PS51263">
    <property type="entry name" value="ADF_H"/>
    <property type="match status" value="2"/>
</dbReference>
<evidence type="ECO:0000256" key="5">
    <source>
        <dbReference type="ARBA" id="ARBA00023203"/>
    </source>
</evidence>
<dbReference type="PANTHER" id="PTHR13759">
    <property type="entry name" value="TWINFILIN"/>
    <property type="match status" value="1"/>
</dbReference>
<dbReference type="AlphaFoldDB" id="A0A0J1B2A9"/>
<dbReference type="InterPro" id="IPR002108">
    <property type="entry name" value="ADF-H"/>
</dbReference>
<protein>
    <recommendedName>
        <fullName evidence="9">ADF-H domain-containing protein</fullName>
    </recommendedName>
</protein>
<evidence type="ECO:0000256" key="7">
    <source>
        <dbReference type="ARBA" id="ARBA00038532"/>
    </source>
</evidence>
<reference evidence="10 11" key="1">
    <citation type="submission" date="2015-03" db="EMBL/GenBank/DDBJ databases">
        <title>Genomics and transcriptomics of the oil-accumulating basidiomycete yeast T. oleaginosus allow insights into substrate utilization and the diverse evolutionary trajectories of mating systems in fungi.</title>
        <authorList>
            <consortium name="DOE Joint Genome Institute"/>
            <person name="Kourist R."/>
            <person name="Kracht O."/>
            <person name="Bracharz F."/>
            <person name="Lipzen A."/>
            <person name="Nolan M."/>
            <person name="Ohm R."/>
            <person name="Grigoriev I."/>
            <person name="Sun S."/>
            <person name="Heitman J."/>
            <person name="Bruck T."/>
            <person name="Nowrousian M."/>
        </authorList>
    </citation>
    <scope>NUCLEOTIDE SEQUENCE [LARGE SCALE GENOMIC DNA]</scope>
    <source>
        <strain evidence="10 11">IBC0246</strain>
    </source>
</reference>
<dbReference type="CDD" id="cd11285">
    <property type="entry name" value="ADF_Twf-N_like"/>
    <property type="match status" value="1"/>
</dbReference>
<evidence type="ECO:0000256" key="3">
    <source>
        <dbReference type="ARBA" id="ARBA00022490"/>
    </source>
</evidence>
<sequence length="549" mass="57510">MSAPSGIRVPHAISEAFSAAQRDAESTRAVVFMIEGEAFKHVSSLPPKGSYTDDIALLVDALPNKKTPASFAYRLDSKSLGSYEWMMVTFVPDDAGVRAKMLQASSRAGLMKALGANNFKHDWFATSINDLSPHALKSHLNHMASPPPLTASEAALAEIKAAEAEEARRTAIDGEVHKARVKAVVGLSGKTKWQAGVHEALSKASERSDDGWIVTLEIDKNDTAAINLLRSEACKPSEVASKLPDKAPAYVFYSFPTPPSPKPVRPTPAPAAPAASRDTFQATAGGIRHVPHSDAPRYDAEAEGEKKAGEEGPKAEESGTEQGEKEETAEETPDITGLSIAEEPKPVSPPRSPSPEQPSKGRVVFIYWCPPGSPVKYRMVYSTTVRGIQQDAMDKAGVEVVGKLETSDKIDLSESSIREAVPAKKSASLNTAAPRMFGAPAPAGRFGSPAPGSSGSAPGSNPRSPVSNPASPPVFGAPATFGQPRPIRTGSAMSQGSGYTSPAAASPAAQDEGDESDSSARIQSAFNAFGPRVGGGGGGFARPRGPGRR</sequence>
<comment type="similarity">
    <text evidence="2">Belongs to the actin-binding proteins ADF family. Twinfilin subfamily.</text>
</comment>
<dbReference type="Proteomes" id="UP000053611">
    <property type="component" value="Unassembled WGS sequence"/>
</dbReference>
<feature type="compositionally biased region" description="Pro residues" evidence="8">
    <location>
        <begin position="346"/>
        <end position="356"/>
    </location>
</feature>
<feature type="compositionally biased region" description="Low complexity" evidence="8">
    <location>
        <begin position="437"/>
        <end position="465"/>
    </location>
</feature>
<accession>A0A0J1B2A9</accession>
<feature type="region of interest" description="Disordered" evidence="8">
    <location>
        <begin position="256"/>
        <end position="359"/>
    </location>
</feature>
<dbReference type="GO" id="GO:0005737">
    <property type="term" value="C:cytoplasm"/>
    <property type="evidence" value="ECO:0007669"/>
    <property type="project" value="TreeGrafter"/>
</dbReference>
<evidence type="ECO:0000256" key="2">
    <source>
        <dbReference type="ARBA" id="ARBA00009557"/>
    </source>
</evidence>
<feature type="domain" description="ADF-H" evidence="9">
    <location>
        <begin position="272"/>
        <end position="422"/>
    </location>
</feature>
<dbReference type="InterPro" id="IPR029006">
    <property type="entry name" value="ADF-H/Gelsolin-like_dom_sf"/>
</dbReference>
<keyword evidence="4" id="KW-0677">Repeat</keyword>
<proteinExistence type="inferred from homology"/>
<dbReference type="GO" id="GO:0030042">
    <property type="term" value="P:actin filament depolymerization"/>
    <property type="evidence" value="ECO:0007669"/>
    <property type="project" value="TreeGrafter"/>
</dbReference>
<evidence type="ECO:0000256" key="8">
    <source>
        <dbReference type="SAM" id="MobiDB-lite"/>
    </source>
</evidence>
<comment type="subcellular location">
    <subcellularLocation>
        <location evidence="1">Cytoplasm</location>
        <location evidence="1">Cytoskeleton</location>
    </subcellularLocation>
</comment>
<dbReference type="GO" id="GO:0005884">
    <property type="term" value="C:actin filament"/>
    <property type="evidence" value="ECO:0007669"/>
    <property type="project" value="TreeGrafter"/>
</dbReference>
<organism evidence="10 11">
    <name type="scientific">Cutaneotrichosporon oleaginosum</name>
    <dbReference type="NCBI Taxonomy" id="879819"/>
    <lineage>
        <taxon>Eukaryota</taxon>
        <taxon>Fungi</taxon>
        <taxon>Dikarya</taxon>
        <taxon>Basidiomycota</taxon>
        <taxon>Agaricomycotina</taxon>
        <taxon>Tremellomycetes</taxon>
        <taxon>Trichosporonales</taxon>
        <taxon>Trichosporonaceae</taxon>
        <taxon>Cutaneotrichosporon</taxon>
    </lineage>
</organism>
<keyword evidence="6" id="KW-0206">Cytoskeleton</keyword>
<feature type="domain" description="ADF-H" evidence="9">
    <location>
        <begin position="6"/>
        <end position="141"/>
    </location>
</feature>
<dbReference type="SMART" id="SM00102">
    <property type="entry name" value="ADF"/>
    <property type="match status" value="1"/>
</dbReference>
<dbReference type="GO" id="GO:0003785">
    <property type="term" value="F:actin monomer binding"/>
    <property type="evidence" value="ECO:0007669"/>
    <property type="project" value="TreeGrafter"/>
</dbReference>
<dbReference type="GeneID" id="28984014"/>
<evidence type="ECO:0000256" key="1">
    <source>
        <dbReference type="ARBA" id="ARBA00004245"/>
    </source>
</evidence>
<feature type="region of interest" description="Disordered" evidence="8">
    <location>
        <begin position="420"/>
        <end position="549"/>
    </location>
</feature>
<dbReference type="InterPro" id="IPR028458">
    <property type="entry name" value="Twinfilin"/>
</dbReference>
<dbReference type="GO" id="GO:0051016">
    <property type="term" value="P:barbed-end actin filament capping"/>
    <property type="evidence" value="ECO:0007669"/>
    <property type="project" value="TreeGrafter"/>
</dbReference>
<evidence type="ECO:0000313" key="11">
    <source>
        <dbReference type="Proteomes" id="UP000053611"/>
    </source>
</evidence>
<dbReference type="GO" id="GO:0051015">
    <property type="term" value="F:actin filament binding"/>
    <property type="evidence" value="ECO:0007669"/>
    <property type="project" value="TreeGrafter"/>
</dbReference>